<evidence type="ECO:0000256" key="1">
    <source>
        <dbReference type="SAM" id="MobiDB-lite"/>
    </source>
</evidence>
<dbReference type="Proteomes" id="UP000317648">
    <property type="component" value="Chromosome"/>
</dbReference>
<proteinExistence type="predicted"/>
<evidence type="ECO:0000313" key="4">
    <source>
        <dbReference type="Proteomes" id="UP000317648"/>
    </source>
</evidence>
<dbReference type="KEGG" id="lcre:Pla8534_30290"/>
<feature type="compositionally biased region" description="Polar residues" evidence="1">
    <location>
        <begin position="192"/>
        <end position="206"/>
    </location>
</feature>
<gene>
    <name evidence="3" type="ORF">Pla8534_30290</name>
</gene>
<keyword evidence="4" id="KW-1185">Reference proteome</keyword>
<dbReference type="AlphaFoldDB" id="A0A518DTQ7"/>
<protein>
    <submittedName>
        <fullName evidence="3">Uncharacterized protein</fullName>
    </submittedName>
</protein>
<dbReference type="EMBL" id="CP036433">
    <property type="protein sequence ID" value="QDU95214.1"/>
    <property type="molecule type" value="Genomic_DNA"/>
</dbReference>
<feature type="compositionally biased region" description="Acidic residues" evidence="1">
    <location>
        <begin position="320"/>
        <end position="330"/>
    </location>
</feature>
<dbReference type="RefSeq" id="WP_145053981.1">
    <property type="nucleotide sequence ID" value="NZ_CP036433.1"/>
</dbReference>
<keyword evidence="2" id="KW-0812">Transmembrane</keyword>
<evidence type="ECO:0000256" key="2">
    <source>
        <dbReference type="SAM" id="Phobius"/>
    </source>
</evidence>
<feature type="region of interest" description="Disordered" evidence="1">
    <location>
        <begin position="179"/>
        <end position="206"/>
    </location>
</feature>
<keyword evidence="2" id="KW-1133">Transmembrane helix</keyword>
<name>A0A518DTQ7_9BACT</name>
<accession>A0A518DTQ7</accession>
<sequence length="561" mass="61756">MVTSLTCYLLGVVLWQTPIRGYIAKTKLGIEGGDKIDTDWVRQELQDDDFLRASMKRARAAMLKAQGNTSDAPKTPYPQSVDLRQAKAAVGLVTGPRVTSEFSITYFSDHQIEALEMADAMAEELVDRRQQIALRKKSWSQNHEQAAELDNALEAQRQSLLHLEDFLDTFFGRMLSASEGSSQARTRPRQLGASNASGPQASGETTVRTVAWQVSPGVPAEISPVESSEAEVNPHWMKLQKELNKLYDLRGARQKQFGEGHAQVREVDERIKAVMQELDGTPREMEIDNPHFRPLTRMPPVDEGNKPVETRGPQLPEVSLPDEAEPEPSEAESGPHSQYRMAPAPEEIFPEDDAPPTVENRFDPESASDGPSPTVLLMRRLTTDARKFFLLKQDFDASQQAVRKAERAAREVSTVEELLASSPAMVVESAQVSSLVGGSPSAPKIVLLSGISLFVGLGLSLMTRSKASQQCLQSVEDMEEMLPIPVVGALTGNRSAASSSRNGRWSRLLRAVILASEVTLMLLVCAMFFLALLDSELTAHFARDPFSAMTEVFTRISTGRL</sequence>
<reference evidence="3 4" key="1">
    <citation type="submission" date="2019-02" db="EMBL/GenBank/DDBJ databases">
        <title>Deep-cultivation of Planctomycetes and their phenomic and genomic characterization uncovers novel biology.</title>
        <authorList>
            <person name="Wiegand S."/>
            <person name="Jogler M."/>
            <person name="Boedeker C."/>
            <person name="Pinto D."/>
            <person name="Vollmers J."/>
            <person name="Rivas-Marin E."/>
            <person name="Kohn T."/>
            <person name="Peeters S.H."/>
            <person name="Heuer A."/>
            <person name="Rast P."/>
            <person name="Oberbeckmann S."/>
            <person name="Bunk B."/>
            <person name="Jeske O."/>
            <person name="Meyerdierks A."/>
            <person name="Storesund J.E."/>
            <person name="Kallscheuer N."/>
            <person name="Luecker S."/>
            <person name="Lage O.M."/>
            <person name="Pohl T."/>
            <person name="Merkel B.J."/>
            <person name="Hornburger P."/>
            <person name="Mueller R.-W."/>
            <person name="Bruemmer F."/>
            <person name="Labrenz M."/>
            <person name="Spormann A.M."/>
            <person name="Op den Camp H."/>
            <person name="Overmann J."/>
            <person name="Amann R."/>
            <person name="Jetten M.S.M."/>
            <person name="Mascher T."/>
            <person name="Medema M.H."/>
            <person name="Devos D.P."/>
            <person name="Kaster A.-K."/>
            <person name="Ovreas L."/>
            <person name="Rohde M."/>
            <person name="Galperin M.Y."/>
            <person name="Jogler C."/>
        </authorList>
    </citation>
    <scope>NUCLEOTIDE SEQUENCE [LARGE SCALE GENOMIC DNA]</scope>
    <source>
        <strain evidence="3 4">Pla85_3_4</strain>
    </source>
</reference>
<feature type="region of interest" description="Disordered" evidence="1">
    <location>
        <begin position="280"/>
        <end position="373"/>
    </location>
</feature>
<feature type="transmembrane region" description="Helical" evidence="2">
    <location>
        <begin position="508"/>
        <end position="533"/>
    </location>
</feature>
<keyword evidence="2" id="KW-0472">Membrane</keyword>
<feature type="compositionally biased region" description="Basic and acidic residues" evidence="1">
    <location>
        <begin position="280"/>
        <end position="291"/>
    </location>
</feature>
<feature type="transmembrane region" description="Helical" evidence="2">
    <location>
        <begin position="445"/>
        <end position="463"/>
    </location>
</feature>
<organism evidence="3 4">
    <name type="scientific">Lignipirellula cremea</name>
    <dbReference type="NCBI Taxonomy" id="2528010"/>
    <lineage>
        <taxon>Bacteria</taxon>
        <taxon>Pseudomonadati</taxon>
        <taxon>Planctomycetota</taxon>
        <taxon>Planctomycetia</taxon>
        <taxon>Pirellulales</taxon>
        <taxon>Pirellulaceae</taxon>
        <taxon>Lignipirellula</taxon>
    </lineage>
</organism>
<evidence type="ECO:0000313" key="3">
    <source>
        <dbReference type="EMBL" id="QDU95214.1"/>
    </source>
</evidence>